<dbReference type="EMBL" id="JACVVK020000125">
    <property type="protein sequence ID" value="KAK7490615.1"/>
    <property type="molecule type" value="Genomic_DNA"/>
</dbReference>
<feature type="region of interest" description="Disordered" evidence="1">
    <location>
        <begin position="1"/>
        <end position="36"/>
    </location>
</feature>
<evidence type="ECO:0000313" key="3">
    <source>
        <dbReference type="Proteomes" id="UP001519460"/>
    </source>
</evidence>
<comment type="caution">
    <text evidence="2">The sequence shown here is derived from an EMBL/GenBank/DDBJ whole genome shotgun (WGS) entry which is preliminary data.</text>
</comment>
<evidence type="ECO:0000313" key="2">
    <source>
        <dbReference type="EMBL" id="KAK7490615.1"/>
    </source>
</evidence>
<dbReference type="AlphaFoldDB" id="A0ABD0KUZ5"/>
<proteinExistence type="predicted"/>
<feature type="non-terminal residue" evidence="2">
    <location>
        <position position="1"/>
    </location>
</feature>
<sequence length="103" mass="11532">SVVYQLNPVDNSHTHTHTAGRDDCASGGGAERHERRDLKETHIECRFWNSHEPAADSGSRSPQHPLCVSVRVHGGKRSPPFTRGIARAVFKRTRVLSIRPAKW</sequence>
<organism evidence="2 3">
    <name type="scientific">Batillaria attramentaria</name>
    <dbReference type="NCBI Taxonomy" id="370345"/>
    <lineage>
        <taxon>Eukaryota</taxon>
        <taxon>Metazoa</taxon>
        <taxon>Spiralia</taxon>
        <taxon>Lophotrochozoa</taxon>
        <taxon>Mollusca</taxon>
        <taxon>Gastropoda</taxon>
        <taxon>Caenogastropoda</taxon>
        <taxon>Sorbeoconcha</taxon>
        <taxon>Cerithioidea</taxon>
        <taxon>Batillariidae</taxon>
        <taxon>Batillaria</taxon>
    </lineage>
</organism>
<evidence type="ECO:0000256" key="1">
    <source>
        <dbReference type="SAM" id="MobiDB-lite"/>
    </source>
</evidence>
<reference evidence="2 3" key="1">
    <citation type="journal article" date="2023" name="Sci. Data">
        <title>Genome assembly of the Korean intertidal mud-creeper Batillaria attramentaria.</title>
        <authorList>
            <person name="Patra A.K."/>
            <person name="Ho P.T."/>
            <person name="Jun S."/>
            <person name="Lee S.J."/>
            <person name="Kim Y."/>
            <person name="Won Y.J."/>
        </authorList>
    </citation>
    <scope>NUCLEOTIDE SEQUENCE [LARGE SCALE GENOMIC DNA]</scope>
    <source>
        <strain evidence="2">Wonlab-2016</strain>
    </source>
</reference>
<gene>
    <name evidence="2" type="ORF">BaRGS_00018218</name>
</gene>
<feature type="compositionally biased region" description="Basic and acidic residues" evidence="1">
    <location>
        <begin position="19"/>
        <end position="36"/>
    </location>
</feature>
<protein>
    <submittedName>
        <fullName evidence="2">Uncharacterized protein</fullName>
    </submittedName>
</protein>
<dbReference type="Proteomes" id="UP001519460">
    <property type="component" value="Unassembled WGS sequence"/>
</dbReference>
<accession>A0ABD0KUZ5</accession>
<keyword evidence="3" id="KW-1185">Reference proteome</keyword>
<name>A0ABD0KUZ5_9CAEN</name>